<dbReference type="Proteomes" id="UP000183832">
    <property type="component" value="Unassembled WGS sequence"/>
</dbReference>
<accession>A0A1J1I8R1</accession>
<organism evidence="2 3">
    <name type="scientific">Clunio marinus</name>
    <dbReference type="NCBI Taxonomy" id="568069"/>
    <lineage>
        <taxon>Eukaryota</taxon>
        <taxon>Metazoa</taxon>
        <taxon>Ecdysozoa</taxon>
        <taxon>Arthropoda</taxon>
        <taxon>Hexapoda</taxon>
        <taxon>Insecta</taxon>
        <taxon>Pterygota</taxon>
        <taxon>Neoptera</taxon>
        <taxon>Endopterygota</taxon>
        <taxon>Diptera</taxon>
        <taxon>Nematocera</taxon>
        <taxon>Chironomoidea</taxon>
        <taxon>Chironomidae</taxon>
        <taxon>Clunio</taxon>
    </lineage>
</organism>
<sequence>MFRSRKTVANSYPKITNDPKHAKKTSQQEICHSKSFLFEPSSAFIYHNCPLPFSMNAILVHYTQGHLQKLKHLTIAYNNFFYSNLYSTKVELYQHKKSTKRKSMKQKTFLRTYQFRKHNNSSKFLPLMATEQEKKPLIDGRIFFTTHWVISQEILCGKTKICLGNCKKNHPSFEFEMIIESLLSFGFSFNEKSMKLHIYCHDND</sequence>
<reference evidence="2 3" key="1">
    <citation type="submission" date="2015-04" db="EMBL/GenBank/DDBJ databases">
        <authorList>
            <person name="Syromyatnikov M.Y."/>
            <person name="Popov V.N."/>
        </authorList>
    </citation>
    <scope>NUCLEOTIDE SEQUENCE [LARGE SCALE GENOMIC DNA]</scope>
</reference>
<protein>
    <submittedName>
        <fullName evidence="2">CLUMA_CG010087, isoform A</fullName>
    </submittedName>
</protein>
<feature type="region of interest" description="Disordered" evidence="1">
    <location>
        <begin position="1"/>
        <end position="24"/>
    </location>
</feature>
<name>A0A1J1I8R1_9DIPT</name>
<dbReference type="EMBL" id="CVRI01000044">
    <property type="protein sequence ID" value="CRK96669.1"/>
    <property type="molecule type" value="Genomic_DNA"/>
</dbReference>
<evidence type="ECO:0000313" key="2">
    <source>
        <dbReference type="EMBL" id="CRK96669.1"/>
    </source>
</evidence>
<proteinExistence type="predicted"/>
<dbReference type="AlphaFoldDB" id="A0A1J1I8R1"/>
<gene>
    <name evidence="2" type="ORF">CLUMA_CG010087</name>
</gene>
<keyword evidence="3" id="KW-1185">Reference proteome</keyword>
<evidence type="ECO:0000256" key="1">
    <source>
        <dbReference type="SAM" id="MobiDB-lite"/>
    </source>
</evidence>
<evidence type="ECO:0000313" key="3">
    <source>
        <dbReference type="Proteomes" id="UP000183832"/>
    </source>
</evidence>